<feature type="compositionally biased region" description="Basic and acidic residues" evidence="1">
    <location>
        <begin position="68"/>
        <end position="82"/>
    </location>
</feature>
<evidence type="ECO:0000313" key="3">
    <source>
        <dbReference type="Proteomes" id="UP000822688"/>
    </source>
</evidence>
<dbReference type="Proteomes" id="UP000822688">
    <property type="component" value="Chromosome 4"/>
</dbReference>
<accession>A0A8T0I7W3</accession>
<protein>
    <submittedName>
        <fullName evidence="2">Uncharacterized protein</fullName>
    </submittedName>
</protein>
<feature type="compositionally biased region" description="Basic and acidic residues" evidence="1">
    <location>
        <begin position="32"/>
        <end position="57"/>
    </location>
</feature>
<proteinExistence type="predicted"/>
<evidence type="ECO:0000256" key="1">
    <source>
        <dbReference type="SAM" id="MobiDB-lite"/>
    </source>
</evidence>
<organism evidence="2 3">
    <name type="scientific">Ceratodon purpureus</name>
    <name type="common">Fire moss</name>
    <name type="synonym">Dicranum purpureum</name>
    <dbReference type="NCBI Taxonomy" id="3225"/>
    <lineage>
        <taxon>Eukaryota</taxon>
        <taxon>Viridiplantae</taxon>
        <taxon>Streptophyta</taxon>
        <taxon>Embryophyta</taxon>
        <taxon>Bryophyta</taxon>
        <taxon>Bryophytina</taxon>
        <taxon>Bryopsida</taxon>
        <taxon>Dicranidae</taxon>
        <taxon>Pseudoditrichales</taxon>
        <taxon>Ditrichaceae</taxon>
        <taxon>Ceratodon</taxon>
    </lineage>
</organism>
<name>A0A8T0I7W3_CERPU</name>
<gene>
    <name evidence="2" type="ORF">KC19_4G034200</name>
</gene>
<feature type="region of interest" description="Disordered" evidence="1">
    <location>
        <begin position="16"/>
        <end position="82"/>
    </location>
</feature>
<keyword evidence="3" id="KW-1185">Reference proteome</keyword>
<comment type="caution">
    <text evidence="2">The sequence shown here is derived from an EMBL/GenBank/DDBJ whole genome shotgun (WGS) entry which is preliminary data.</text>
</comment>
<sequence length="82" mass="8632">MFRFLFLPKIFAMSQFGKEPDPNKGGAGGAQKDCDSCGNRDHVQKASKGDNWDKTKTSDLSGAAARASADRAAEDKGGVLGP</sequence>
<reference evidence="2" key="1">
    <citation type="submission" date="2020-06" db="EMBL/GenBank/DDBJ databases">
        <title>WGS assembly of Ceratodon purpureus strain R40.</title>
        <authorList>
            <person name="Carey S.B."/>
            <person name="Jenkins J."/>
            <person name="Shu S."/>
            <person name="Lovell J.T."/>
            <person name="Sreedasyam A."/>
            <person name="Maumus F."/>
            <person name="Tiley G.P."/>
            <person name="Fernandez-Pozo N."/>
            <person name="Barry K."/>
            <person name="Chen C."/>
            <person name="Wang M."/>
            <person name="Lipzen A."/>
            <person name="Daum C."/>
            <person name="Saski C.A."/>
            <person name="Payton A.C."/>
            <person name="Mcbreen J.C."/>
            <person name="Conrad R.E."/>
            <person name="Kollar L.M."/>
            <person name="Olsson S."/>
            <person name="Huttunen S."/>
            <person name="Landis J.B."/>
            <person name="Wickett N.J."/>
            <person name="Johnson M.G."/>
            <person name="Rensing S.A."/>
            <person name="Grimwood J."/>
            <person name="Schmutz J."/>
            <person name="Mcdaniel S.F."/>
        </authorList>
    </citation>
    <scope>NUCLEOTIDE SEQUENCE</scope>
    <source>
        <strain evidence="2">R40</strain>
    </source>
</reference>
<dbReference type="AlphaFoldDB" id="A0A8T0I7W3"/>
<evidence type="ECO:0000313" key="2">
    <source>
        <dbReference type="EMBL" id="KAG0578578.1"/>
    </source>
</evidence>
<dbReference type="EMBL" id="CM026424">
    <property type="protein sequence ID" value="KAG0578578.1"/>
    <property type="molecule type" value="Genomic_DNA"/>
</dbReference>